<evidence type="ECO:0000256" key="3">
    <source>
        <dbReference type="ARBA" id="ARBA00022475"/>
    </source>
</evidence>
<feature type="transmembrane region" description="Helical" evidence="8">
    <location>
        <begin position="245"/>
        <end position="264"/>
    </location>
</feature>
<feature type="transmembrane region" description="Helical" evidence="8">
    <location>
        <begin position="41"/>
        <end position="58"/>
    </location>
</feature>
<proteinExistence type="predicted"/>
<dbReference type="AlphaFoldDB" id="A0A7S4JTS2"/>
<organism evidence="9">
    <name type="scientific">Odontella aurita</name>
    <dbReference type="NCBI Taxonomy" id="265563"/>
    <lineage>
        <taxon>Eukaryota</taxon>
        <taxon>Sar</taxon>
        <taxon>Stramenopiles</taxon>
        <taxon>Ochrophyta</taxon>
        <taxon>Bacillariophyta</taxon>
        <taxon>Mediophyceae</taxon>
        <taxon>Biddulphiophycidae</taxon>
        <taxon>Eupodiscales</taxon>
        <taxon>Odontellaceae</taxon>
        <taxon>Odontella</taxon>
    </lineage>
</organism>
<accession>A0A7S4JTS2</accession>
<protein>
    <recommendedName>
        <fullName evidence="10">Bestrophin homolog</fullName>
    </recommendedName>
</protein>
<evidence type="ECO:0000256" key="4">
    <source>
        <dbReference type="ARBA" id="ARBA00022692"/>
    </source>
</evidence>
<comment type="subcellular location">
    <subcellularLocation>
        <location evidence="1">Cell membrane</location>
        <topology evidence="1">Multi-pass membrane protein</topology>
    </subcellularLocation>
</comment>
<dbReference type="EMBL" id="HBKQ01048874">
    <property type="protein sequence ID" value="CAE2274038.1"/>
    <property type="molecule type" value="Transcribed_RNA"/>
</dbReference>
<dbReference type="GO" id="GO:0005254">
    <property type="term" value="F:chloride channel activity"/>
    <property type="evidence" value="ECO:0007669"/>
    <property type="project" value="InterPro"/>
</dbReference>
<reference evidence="9" key="1">
    <citation type="submission" date="2021-01" db="EMBL/GenBank/DDBJ databases">
        <authorList>
            <person name="Corre E."/>
            <person name="Pelletier E."/>
            <person name="Niang G."/>
            <person name="Scheremetjew M."/>
            <person name="Finn R."/>
            <person name="Kale V."/>
            <person name="Holt S."/>
            <person name="Cochrane G."/>
            <person name="Meng A."/>
            <person name="Brown T."/>
            <person name="Cohen L."/>
        </authorList>
    </citation>
    <scope>NUCLEOTIDE SEQUENCE</scope>
    <source>
        <strain evidence="9">Isolate 1302-5</strain>
    </source>
</reference>
<feature type="transmembrane region" description="Helical" evidence="8">
    <location>
        <begin position="218"/>
        <end position="239"/>
    </location>
</feature>
<dbReference type="PANTHER" id="PTHR33281:SF19">
    <property type="entry name" value="VOLTAGE-DEPENDENT ANION CHANNEL-FORMING PROTEIN YNEE"/>
    <property type="match status" value="1"/>
</dbReference>
<feature type="transmembrane region" description="Helical" evidence="8">
    <location>
        <begin position="5"/>
        <end position="21"/>
    </location>
</feature>
<evidence type="ECO:0000256" key="8">
    <source>
        <dbReference type="SAM" id="Phobius"/>
    </source>
</evidence>
<evidence type="ECO:0000256" key="6">
    <source>
        <dbReference type="ARBA" id="ARBA00023065"/>
    </source>
</evidence>
<sequence length="313" mass="35919">MRTAVSYMIIASLVCVVIPRFNNPKDPDDPVDNSLDAFNQVWKYLMTLTTFILTFFLNQSYSLWRQVYNISRSVQGRTNDFGMLLATHAVRDDDGEYTPEARKLIEDVAMAVRVFHAFVYASRTRAYRVLHTDRALLRMVQRGVMTQEMFVALKELDISPSNRVYALIEWIVIQFRVGLKEGTLEGGYGFEEKYLEKALLLRSQYGTFADVLDARIPLAYGHFVQVMVDVLLFCAPFACYRDMELFSIPAVGILSLFFSGLLDLSKVMLDPFDLEDYCDGIIHMNVGVFIREANNGSERFYKGAEHLPKSWLK</sequence>
<evidence type="ECO:0008006" key="10">
    <source>
        <dbReference type="Google" id="ProtNLM"/>
    </source>
</evidence>
<evidence type="ECO:0000256" key="2">
    <source>
        <dbReference type="ARBA" id="ARBA00022448"/>
    </source>
</evidence>
<dbReference type="Pfam" id="PF01062">
    <property type="entry name" value="Bestrophin"/>
    <property type="match status" value="1"/>
</dbReference>
<evidence type="ECO:0000256" key="7">
    <source>
        <dbReference type="ARBA" id="ARBA00023136"/>
    </source>
</evidence>
<gene>
    <name evidence="9" type="ORF">OAUR00152_LOCUS33767</name>
</gene>
<dbReference type="GO" id="GO:0005886">
    <property type="term" value="C:plasma membrane"/>
    <property type="evidence" value="ECO:0007669"/>
    <property type="project" value="UniProtKB-SubCell"/>
</dbReference>
<name>A0A7S4JTS2_9STRA</name>
<keyword evidence="6" id="KW-0406">Ion transport</keyword>
<keyword evidence="3" id="KW-1003">Cell membrane</keyword>
<keyword evidence="2" id="KW-0813">Transport</keyword>
<dbReference type="InterPro" id="IPR021134">
    <property type="entry name" value="Bestrophin-like"/>
</dbReference>
<evidence type="ECO:0000256" key="5">
    <source>
        <dbReference type="ARBA" id="ARBA00022989"/>
    </source>
</evidence>
<keyword evidence="5 8" id="KW-1133">Transmembrane helix</keyword>
<evidence type="ECO:0000313" key="9">
    <source>
        <dbReference type="EMBL" id="CAE2274038.1"/>
    </source>
</evidence>
<evidence type="ECO:0000256" key="1">
    <source>
        <dbReference type="ARBA" id="ARBA00004651"/>
    </source>
</evidence>
<keyword evidence="4 8" id="KW-0812">Transmembrane</keyword>
<keyword evidence="7 8" id="KW-0472">Membrane</keyword>
<dbReference type="PANTHER" id="PTHR33281">
    <property type="entry name" value="UPF0187 PROTEIN YNEE"/>
    <property type="match status" value="1"/>
</dbReference>
<dbReference type="InterPro" id="IPR044669">
    <property type="entry name" value="YneE/VCCN1/2-like"/>
</dbReference>